<dbReference type="InterPro" id="IPR025591">
    <property type="entry name" value="RloB"/>
</dbReference>
<organism evidence="1 2">
    <name type="scientific">Anabaena sphaerica FACHB-251</name>
    <dbReference type="NCBI Taxonomy" id="2692883"/>
    <lineage>
        <taxon>Bacteria</taxon>
        <taxon>Bacillati</taxon>
        <taxon>Cyanobacteriota</taxon>
        <taxon>Cyanophyceae</taxon>
        <taxon>Nostocales</taxon>
        <taxon>Nostocaceae</taxon>
        <taxon>Anabaena</taxon>
    </lineage>
</organism>
<dbReference type="EMBL" id="JACJQU010000015">
    <property type="protein sequence ID" value="MBD2295764.1"/>
    <property type="molecule type" value="Genomic_DNA"/>
</dbReference>
<dbReference type="AlphaFoldDB" id="A0A926WJI7"/>
<dbReference type="Proteomes" id="UP000662185">
    <property type="component" value="Unassembled WGS sequence"/>
</dbReference>
<accession>A0A926WJI7</accession>
<keyword evidence="2" id="KW-1185">Reference proteome</keyword>
<proteinExistence type="predicted"/>
<sequence>MARKLERRQPSRKITQKILIACEGSKTEPVYFKSIRNELRLPTLEIIILPHQSKTDPGNIIERLIEERQQMKNEKRWTTNDTAWAVFDGDEHIEISRNNWQKAINRANSQKIKLAITNPCFELWYLIHFQDHLSQINREKLIQLLNKYIPEYEKSISLYPKPLQSLTETAIQRAEKIAKQIEREQLYEYSNPCCSDLPKLVSSLLGLKDSSSQQ</sequence>
<name>A0A926WJI7_9NOST</name>
<protein>
    <submittedName>
        <fullName evidence="1">RloB domain-containing protein</fullName>
    </submittedName>
</protein>
<comment type="caution">
    <text evidence="1">The sequence shown here is derived from an EMBL/GenBank/DDBJ whole genome shotgun (WGS) entry which is preliminary data.</text>
</comment>
<reference evidence="2" key="1">
    <citation type="journal article" date="2020" name="ISME J.">
        <title>Comparative genomics reveals insights into cyanobacterial evolution and habitat adaptation.</title>
        <authorList>
            <person name="Chen M.Y."/>
            <person name="Teng W.K."/>
            <person name="Zhao L."/>
            <person name="Hu C.X."/>
            <person name="Zhou Y.K."/>
            <person name="Han B.P."/>
            <person name="Song L.R."/>
            <person name="Shu W.S."/>
        </authorList>
    </citation>
    <scope>NUCLEOTIDE SEQUENCE [LARGE SCALE GENOMIC DNA]</scope>
    <source>
        <strain evidence="2">FACHB-251</strain>
    </source>
</reference>
<dbReference type="RefSeq" id="WP_190563437.1">
    <property type="nucleotide sequence ID" value="NZ_JACJQU010000015.1"/>
</dbReference>
<evidence type="ECO:0000313" key="2">
    <source>
        <dbReference type="Proteomes" id="UP000662185"/>
    </source>
</evidence>
<dbReference type="Pfam" id="PF13707">
    <property type="entry name" value="RloB"/>
    <property type="match status" value="1"/>
</dbReference>
<evidence type="ECO:0000313" key="1">
    <source>
        <dbReference type="EMBL" id="MBD2295764.1"/>
    </source>
</evidence>
<gene>
    <name evidence="1" type="ORF">H6G06_20370</name>
</gene>